<accession>A0ABD5IWH9</accession>
<dbReference type="EMBL" id="JARTLI010000029">
    <property type="protein sequence ID" value="MED5052679.1"/>
    <property type="molecule type" value="Genomic_DNA"/>
</dbReference>
<comment type="caution">
    <text evidence="1">The sequence shown here is derived from an EMBL/GenBank/DDBJ whole genome shotgun (WGS) entry which is preliminary data.</text>
</comment>
<proteinExistence type="predicted"/>
<name>A0ABD5IWH9_9BACL</name>
<reference evidence="1 2" key="1">
    <citation type="submission" date="2023-03" db="EMBL/GenBank/DDBJ databases">
        <title>Bacillus Genome Sequencing.</title>
        <authorList>
            <person name="Dunlap C."/>
        </authorList>
    </citation>
    <scope>NUCLEOTIDE SEQUENCE [LARGE SCALE GENOMIC DNA]</scope>
    <source>
        <strain evidence="1 2">NRS-38</strain>
    </source>
</reference>
<evidence type="ECO:0000313" key="2">
    <source>
        <dbReference type="Proteomes" id="UP001339962"/>
    </source>
</evidence>
<sequence length="79" mass="8797">MISKALSNYTIACLTIVGSACDDKGKFANGFSIIARGYDTDNGYVPPREIALSNNELRELKKFLDEHLEFDEKGALRLK</sequence>
<evidence type="ECO:0000313" key="1">
    <source>
        <dbReference type="EMBL" id="MED5052679.1"/>
    </source>
</evidence>
<dbReference type="PROSITE" id="PS51257">
    <property type="entry name" value="PROKAR_LIPOPROTEIN"/>
    <property type="match status" value="1"/>
</dbReference>
<dbReference type="RefSeq" id="WP_328218925.1">
    <property type="nucleotide sequence ID" value="NZ_JARTLI010000029.1"/>
</dbReference>
<dbReference type="AlphaFoldDB" id="A0ABD5IWH9"/>
<protein>
    <submittedName>
        <fullName evidence="1">Uncharacterized protein</fullName>
    </submittedName>
</protein>
<dbReference type="Proteomes" id="UP001339962">
    <property type="component" value="Unassembled WGS sequence"/>
</dbReference>
<organism evidence="1 2">
    <name type="scientific">Anoxybacteroides rupiense</name>
    <dbReference type="NCBI Taxonomy" id="311460"/>
    <lineage>
        <taxon>Bacteria</taxon>
        <taxon>Bacillati</taxon>
        <taxon>Bacillota</taxon>
        <taxon>Bacilli</taxon>
        <taxon>Bacillales</taxon>
        <taxon>Anoxybacillaceae</taxon>
        <taxon>Anoxybacteroides</taxon>
    </lineage>
</organism>
<gene>
    <name evidence="1" type="ORF">P9850_12725</name>
</gene>